<evidence type="ECO:0000313" key="2">
    <source>
        <dbReference type="EMBL" id="BCA91928.1"/>
    </source>
</evidence>
<name>A0A6F8SUP2_9GAMM</name>
<dbReference type="RefSeq" id="WP_172416199.1">
    <property type="nucleotide sequence ID" value="NZ_AP022821.1"/>
</dbReference>
<accession>A0A6F8SUP2</accession>
<protein>
    <submittedName>
        <fullName evidence="2">Uncharacterized protein</fullName>
    </submittedName>
</protein>
<evidence type="ECO:0000313" key="3">
    <source>
        <dbReference type="Proteomes" id="UP000503197"/>
    </source>
</evidence>
<dbReference type="AlphaFoldDB" id="A0A6F8SUP2"/>
<dbReference type="Proteomes" id="UP000503197">
    <property type="component" value="Chromosome"/>
</dbReference>
<evidence type="ECO:0000256" key="1">
    <source>
        <dbReference type="SAM" id="MobiDB-lite"/>
    </source>
</evidence>
<feature type="compositionally biased region" description="Basic and acidic residues" evidence="1">
    <location>
        <begin position="106"/>
        <end position="119"/>
    </location>
</feature>
<reference evidence="2 3" key="1">
    <citation type="submission" date="2020-02" db="EMBL/GenBank/DDBJ databases">
        <title>Complete Genome Sequence of Halomonas meridiana strain BAA-801, Isolated from Deep Sea Thermal Vent.</title>
        <authorList>
            <person name="Takahashi Y."/>
            <person name="Takahashi H."/>
            <person name="Galipon J."/>
            <person name="Arakawa K."/>
        </authorList>
    </citation>
    <scope>NUCLEOTIDE SEQUENCE [LARGE SCALE GENOMIC DNA]</scope>
    <source>
        <strain evidence="2 3">Slthf1</strain>
    </source>
</reference>
<proteinExistence type="predicted"/>
<sequence>MSHPTDVTKFLEDLDGGVLAERLGKVLSHAAAAATDNPKKKGKVSIDLTIENIGSGARVGVTHKLAFKIPTEHGTQSEEHTTETVMCVNTGGEMTLEPKNQFDMIGHPHRDKDSHQEKH</sequence>
<feature type="region of interest" description="Disordered" evidence="1">
    <location>
        <begin position="98"/>
        <end position="119"/>
    </location>
</feature>
<gene>
    <name evidence="2" type="ORF">HMSLTHF_17030</name>
</gene>
<dbReference type="EMBL" id="AP022821">
    <property type="protein sequence ID" value="BCA91928.1"/>
    <property type="molecule type" value="Genomic_DNA"/>
</dbReference>
<organism evidence="2 3">
    <name type="scientific">Vreelandella aquamarina</name>
    <dbReference type="NCBI Taxonomy" id="77097"/>
    <lineage>
        <taxon>Bacteria</taxon>
        <taxon>Pseudomonadati</taxon>
        <taxon>Pseudomonadota</taxon>
        <taxon>Gammaproteobacteria</taxon>
        <taxon>Oceanospirillales</taxon>
        <taxon>Halomonadaceae</taxon>
        <taxon>Vreelandella</taxon>
    </lineage>
</organism>